<dbReference type="PROSITE" id="PS52018">
    <property type="entry name" value="DART"/>
    <property type="match status" value="1"/>
</dbReference>
<evidence type="ECO:0000259" key="7">
    <source>
        <dbReference type="PROSITE" id="PS52018"/>
    </source>
</evidence>
<gene>
    <name evidence="8" type="ORF">A5760_19620</name>
</gene>
<keyword evidence="5 6" id="KW-0238">DNA-binding</keyword>
<comment type="caution">
    <text evidence="8">The sequence shown here is derived from an EMBL/GenBank/DDBJ whole genome shotgun (WGS) entry which is preliminary data.</text>
</comment>
<evidence type="ECO:0000313" key="9">
    <source>
        <dbReference type="Proteomes" id="UP000091914"/>
    </source>
</evidence>
<feature type="domain" description="DarT" evidence="7">
    <location>
        <begin position="7"/>
        <end position="196"/>
    </location>
</feature>
<comment type="similarity">
    <text evidence="6">Belongs to the DarT ADP-ribosyltransferase family.</text>
</comment>
<dbReference type="OrthoDB" id="9780211at2"/>
<accession>A0A1A0VAN3</accession>
<dbReference type="RefSeq" id="WP_064884506.1">
    <property type="nucleotide sequence ID" value="NZ_LZSX01000088.1"/>
</dbReference>
<feature type="binding site" evidence="6">
    <location>
        <position position="49"/>
    </location>
    <ligand>
        <name>NAD(+)</name>
        <dbReference type="ChEBI" id="CHEBI:57540"/>
    </ligand>
</feature>
<keyword evidence="3 6" id="KW-0808">Transferase</keyword>
<evidence type="ECO:0000256" key="6">
    <source>
        <dbReference type="PROSITE-ProRule" id="PRU01362"/>
    </source>
</evidence>
<keyword evidence="2 6" id="KW-0328">Glycosyltransferase</keyword>
<evidence type="ECO:0000256" key="4">
    <source>
        <dbReference type="ARBA" id="ARBA00022695"/>
    </source>
</evidence>
<reference evidence="8 9" key="1">
    <citation type="submission" date="2016-06" db="EMBL/GenBank/DDBJ databases">
        <authorList>
            <person name="Kjaerup R.B."/>
            <person name="Dalgaard T.S."/>
            <person name="Juul-Madsen H.R."/>
        </authorList>
    </citation>
    <scope>NUCLEOTIDE SEQUENCE [LARGE SCALE GENOMIC DNA]</scope>
    <source>
        <strain evidence="8 9">852002-51834_SCH5396731</strain>
    </source>
</reference>
<feature type="active site" description="Proton acceptor" evidence="6">
    <location>
        <position position="49"/>
    </location>
</feature>
<evidence type="ECO:0000256" key="1">
    <source>
        <dbReference type="ARBA" id="ARBA00022649"/>
    </source>
</evidence>
<keyword evidence="4 6" id="KW-0548">Nucleotidyltransferase</keyword>
<dbReference type="GO" id="GO:0016779">
    <property type="term" value="F:nucleotidyltransferase activity"/>
    <property type="evidence" value="ECO:0007669"/>
    <property type="project" value="UniProtKB-UniRule"/>
</dbReference>
<sequence>MDRSRVKELHYITPIANLASIGTHGILSHNSAERLQHVSIALQSAQDIRAGLTVPNGLALHDYVNLYFDARNAMMYKRLDQKTSIAVLRVHPAVLDIPGTVITDGNAASPSTKCGPSPGGIAGLEEARVYAHSWTHSDPWTYREWKRKRCAEVLVPNGVAVVHLIGCYVYSDAVIAQCQQLCPEIEGKVYRHVFFE</sequence>
<comment type="caution">
    <text evidence="6">Lacks conserved residue(s) required for the propagation of feature annotation.</text>
</comment>
<feature type="binding site" evidence="6">
    <location>
        <begin position="11"/>
        <end position="13"/>
    </location>
    <ligand>
        <name>NAD(+)</name>
        <dbReference type="ChEBI" id="CHEBI:57540"/>
    </ligand>
</feature>
<keyword evidence="1 6" id="KW-1277">Toxin-antitoxin system</keyword>
<proteinExistence type="inferred from homology"/>
<dbReference type="AlphaFoldDB" id="A0A1A0VAN3"/>
<dbReference type="Proteomes" id="UP000091914">
    <property type="component" value="Unassembled WGS sequence"/>
</dbReference>
<dbReference type="InterPro" id="IPR029494">
    <property type="entry name" value="DarT"/>
</dbReference>
<dbReference type="GO" id="GO:0003677">
    <property type="term" value="F:DNA binding"/>
    <property type="evidence" value="ECO:0007669"/>
    <property type="project" value="UniProtKB-UniRule"/>
</dbReference>
<dbReference type="GO" id="GO:0016757">
    <property type="term" value="F:glycosyltransferase activity"/>
    <property type="evidence" value="ECO:0007669"/>
    <property type="project" value="UniProtKB-UniRule"/>
</dbReference>
<protein>
    <recommendedName>
        <fullName evidence="7">DarT domain-containing protein</fullName>
    </recommendedName>
</protein>
<evidence type="ECO:0000313" key="8">
    <source>
        <dbReference type="EMBL" id="OBB80298.1"/>
    </source>
</evidence>
<name>A0A1A0VAN3_9MYCO</name>
<comment type="catalytic activity">
    <reaction evidence="6">
        <text>a thymidine in DNA + NAD(+) = an N-(ADP-alpha-D-ribosyl)-thymidine in DNA + nicotinamide + H(+)</text>
        <dbReference type="Rhea" id="RHEA:71651"/>
        <dbReference type="Rhea" id="RHEA-COMP:13556"/>
        <dbReference type="Rhea" id="RHEA-COMP:18051"/>
        <dbReference type="ChEBI" id="CHEBI:15378"/>
        <dbReference type="ChEBI" id="CHEBI:17154"/>
        <dbReference type="ChEBI" id="CHEBI:57540"/>
        <dbReference type="ChEBI" id="CHEBI:137386"/>
        <dbReference type="ChEBI" id="CHEBI:191199"/>
    </reaction>
</comment>
<evidence type="ECO:0000256" key="2">
    <source>
        <dbReference type="ARBA" id="ARBA00022676"/>
    </source>
</evidence>
<organism evidence="8 9">
    <name type="scientific">Mycobacterium colombiense</name>
    <dbReference type="NCBI Taxonomy" id="339268"/>
    <lineage>
        <taxon>Bacteria</taxon>
        <taxon>Bacillati</taxon>
        <taxon>Actinomycetota</taxon>
        <taxon>Actinomycetes</taxon>
        <taxon>Mycobacteriales</taxon>
        <taxon>Mycobacteriaceae</taxon>
        <taxon>Mycobacterium</taxon>
        <taxon>Mycobacterium avium complex (MAC)</taxon>
    </lineage>
</organism>
<dbReference type="Pfam" id="PF14487">
    <property type="entry name" value="DarT"/>
    <property type="match status" value="1"/>
</dbReference>
<evidence type="ECO:0000256" key="5">
    <source>
        <dbReference type="ARBA" id="ARBA00023125"/>
    </source>
</evidence>
<evidence type="ECO:0000256" key="3">
    <source>
        <dbReference type="ARBA" id="ARBA00022679"/>
    </source>
</evidence>
<feature type="active site" evidence="6">
    <location>
        <position position="152"/>
    </location>
</feature>
<dbReference type="EMBL" id="LZSX01000088">
    <property type="protein sequence ID" value="OBB80298.1"/>
    <property type="molecule type" value="Genomic_DNA"/>
</dbReference>